<evidence type="ECO:0000313" key="3">
    <source>
        <dbReference type="Proteomes" id="UP000077748"/>
    </source>
</evidence>
<reference evidence="2 3" key="1">
    <citation type="submission" date="2016-05" db="EMBL/GenBank/DDBJ databases">
        <title>Genome Sequence of Pseudomonas citronellolis Strain SJTE-3, an Estrogens and Persistent Organic Pollutants degradation strain.</title>
        <authorList>
            <person name="Liang R."/>
        </authorList>
    </citation>
    <scope>NUCLEOTIDE SEQUENCE [LARGE SCALE GENOMIC DNA]</scope>
    <source>
        <strain evidence="2 3">SJTE-3</strain>
    </source>
</reference>
<feature type="transmembrane region" description="Helical" evidence="1">
    <location>
        <begin position="92"/>
        <end position="118"/>
    </location>
</feature>
<protein>
    <submittedName>
        <fullName evidence="2">Uncharacterized protein</fullName>
    </submittedName>
</protein>
<dbReference type="EMBL" id="CP015878">
    <property type="protein sequence ID" value="ANI16219.1"/>
    <property type="molecule type" value="Genomic_DNA"/>
</dbReference>
<keyword evidence="1" id="KW-1133">Transmembrane helix</keyword>
<organism evidence="2 3">
    <name type="scientific">Pseudomonas citronellolis</name>
    <dbReference type="NCBI Taxonomy" id="53408"/>
    <lineage>
        <taxon>Bacteria</taxon>
        <taxon>Pseudomonadati</taxon>
        <taxon>Pseudomonadota</taxon>
        <taxon>Gammaproteobacteria</taxon>
        <taxon>Pseudomonadales</taxon>
        <taxon>Pseudomonadaceae</taxon>
        <taxon>Pseudomonas</taxon>
    </lineage>
</organism>
<proteinExistence type="predicted"/>
<keyword evidence="1" id="KW-0472">Membrane</keyword>
<accession>A0A1A9KFE4</accession>
<dbReference type="Proteomes" id="UP000077748">
    <property type="component" value="Chromosome"/>
</dbReference>
<evidence type="ECO:0000256" key="1">
    <source>
        <dbReference type="SAM" id="Phobius"/>
    </source>
</evidence>
<dbReference type="RefSeq" id="WP_034077542.1">
    <property type="nucleotide sequence ID" value="NZ_CP015878.1"/>
</dbReference>
<name>A0A1A9KFE4_9PSED</name>
<dbReference type="AlphaFoldDB" id="A0A1A9KFE4"/>
<evidence type="ECO:0000313" key="2">
    <source>
        <dbReference type="EMBL" id="ANI16219.1"/>
    </source>
</evidence>
<feature type="transmembrane region" description="Helical" evidence="1">
    <location>
        <begin position="20"/>
        <end position="45"/>
    </location>
</feature>
<sequence length="119" mass="12478">MEQEHETADAPNDLPASPEVIGWGAASLVLTIIFLTVNTSAMVLGASFMLKLLAGLVGLITGWIGALVGNAIRKFAQPDAIYTNGGALHLIWLKVFWLIGPQVIGLVVGIGLGCSLVLR</sequence>
<keyword evidence="1" id="KW-0812">Transmembrane</keyword>
<gene>
    <name evidence="2" type="ORF">A9C11_20555</name>
</gene>
<feature type="transmembrane region" description="Helical" evidence="1">
    <location>
        <begin position="52"/>
        <end position="72"/>
    </location>
</feature>